<dbReference type="AlphaFoldDB" id="A0A814Z4I0"/>
<feature type="non-terminal residue" evidence="3">
    <location>
        <position position="1"/>
    </location>
</feature>
<comment type="caution">
    <text evidence="3">The sequence shown here is derived from an EMBL/GenBank/DDBJ whole genome shotgun (WGS) entry which is preliminary data.</text>
</comment>
<keyword evidence="2" id="KW-0812">Transmembrane</keyword>
<dbReference type="Gene3D" id="3.80.10.10">
    <property type="entry name" value="Ribonuclease Inhibitor"/>
    <property type="match status" value="1"/>
</dbReference>
<keyword evidence="2" id="KW-1133">Transmembrane helix</keyword>
<evidence type="ECO:0000313" key="5">
    <source>
        <dbReference type="Proteomes" id="UP000663829"/>
    </source>
</evidence>
<dbReference type="EMBL" id="CAJOBC010009920">
    <property type="protein sequence ID" value="CAF3999804.1"/>
    <property type="molecule type" value="Genomic_DNA"/>
</dbReference>
<evidence type="ECO:0000256" key="2">
    <source>
        <dbReference type="SAM" id="Phobius"/>
    </source>
</evidence>
<feature type="compositionally biased region" description="Polar residues" evidence="1">
    <location>
        <begin position="457"/>
        <end position="470"/>
    </location>
</feature>
<feature type="transmembrane region" description="Helical" evidence="2">
    <location>
        <begin position="580"/>
        <end position="603"/>
    </location>
</feature>
<keyword evidence="2" id="KW-0472">Membrane</keyword>
<proteinExistence type="predicted"/>
<dbReference type="Proteomes" id="UP000681722">
    <property type="component" value="Unassembled WGS sequence"/>
</dbReference>
<organism evidence="3 5">
    <name type="scientific">Didymodactylos carnosus</name>
    <dbReference type="NCBI Taxonomy" id="1234261"/>
    <lineage>
        <taxon>Eukaryota</taxon>
        <taxon>Metazoa</taxon>
        <taxon>Spiralia</taxon>
        <taxon>Gnathifera</taxon>
        <taxon>Rotifera</taxon>
        <taxon>Eurotatoria</taxon>
        <taxon>Bdelloidea</taxon>
        <taxon>Philodinida</taxon>
        <taxon>Philodinidae</taxon>
        <taxon>Didymodactylos</taxon>
    </lineage>
</organism>
<protein>
    <submittedName>
        <fullName evidence="3">Uncharacterized protein</fullName>
    </submittedName>
</protein>
<keyword evidence="5" id="KW-1185">Reference proteome</keyword>
<evidence type="ECO:0000256" key="1">
    <source>
        <dbReference type="SAM" id="MobiDB-lite"/>
    </source>
</evidence>
<dbReference type="OrthoDB" id="9989611at2759"/>
<dbReference type="InterPro" id="IPR032675">
    <property type="entry name" value="LRR_dom_sf"/>
</dbReference>
<evidence type="ECO:0000313" key="3">
    <source>
        <dbReference type="EMBL" id="CAF1237498.1"/>
    </source>
</evidence>
<accession>A0A814Z4I0</accession>
<dbReference type="EMBL" id="CAJNOQ010009915">
    <property type="protein sequence ID" value="CAF1237498.1"/>
    <property type="molecule type" value="Genomic_DNA"/>
</dbReference>
<name>A0A814Z4I0_9BILA</name>
<feature type="region of interest" description="Disordered" evidence="1">
    <location>
        <begin position="433"/>
        <end position="470"/>
    </location>
</feature>
<reference evidence="3" key="1">
    <citation type="submission" date="2021-02" db="EMBL/GenBank/DDBJ databases">
        <authorList>
            <person name="Nowell W R."/>
        </authorList>
    </citation>
    <scope>NUCLEOTIDE SEQUENCE</scope>
</reference>
<gene>
    <name evidence="3" type="ORF">GPM918_LOCUS25491</name>
    <name evidence="4" type="ORF">SRO942_LOCUS25497</name>
</gene>
<dbReference type="Proteomes" id="UP000663829">
    <property type="component" value="Unassembled WGS sequence"/>
</dbReference>
<evidence type="ECO:0000313" key="4">
    <source>
        <dbReference type="EMBL" id="CAF3999804.1"/>
    </source>
</evidence>
<sequence length="623" mass="71157">CDCHVHLNDYGQLTCETYKSISSIVIKKEIVQSRIYFNSYILTFRVDNLNISSQFISELSYLFPPLTSNSNNYLSQITPKDVSFIKISLIFSHFQQLHFQDYVFYELFDQTNQYQQQRQTTLNLEMSSNGQITMNPMAFYKLSVGQLIIHASSLGDYPFEYVFNNTNIGDLSIEGFTLKSNNTLKQSYNGHIKSAKFTKMAETLSSEEFPMIPVKSLTIEVHEPRKINSSTFRLYDNLNGLHIIQPRFNLDNTTFNGLQHLRNLETMVLDCETIKSDTFHHVQRLRFLTLGANLKILSDKSLNHLKHLERLDLSKILLDQLSVTSRCILAKFITNHIKSTPSLIVHPPQGEGCDCIYDYILTILNKNPSSYYMDNCKDSQQERCLLSECNVVQNFRPPLDISSPTSFLEKGQYNESSPFDYLRIIDGQLAESVGNEHEQSNEHQQSPPYYEPHKQKSPISGNGKSIYDSNSDSDTQVVILSSAEDRVVNAHSAMPLFLGDSSALNKLPESHSSTLLVVETTTLDPLIYISNPEQYNSKNNHSNNFRDEKLNINSKHSNLESQNHSDDNRHIALKNEKWKWIAISLAAVTILCLLIVITIIWFFTCRPRNPPSGFKLVPQSSTV</sequence>